<evidence type="ECO:0000259" key="2">
    <source>
        <dbReference type="PROSITE" id="PS51782"/>
    </source>
</evidence>
<feature type="domain" description="LysM" evidence="2">
    <location>
        <begin position="21"/>
        <end position="66"/>
    </location>
</feature>
<dbReference type="CDD" id="cd00118">
    <property type="entry name" value="LysM"/>
    <property type="match status" value="1"/>
</dbReference>
<feature type="signal peptide" evidence="1">
    <location>
        <begin position="1"/>
        <end position="22"/>
    </location>
</feature>
<keyword evidence="3" id="KW-0378">Hydrolase</keyword>
<keyword evidence="1" id="KW-0732">Signal</keyword>
<reference evidence="3 4" key="1">
    <citation type="submission" date="2021-02" db="EMBL/GenBank/DDBJ databases">
        <title>Bacillus sp. RD4P76, an endophyte from a halophyte.</title>
        <authorList>
            <person name="Sun J.-Q."/>
        </authorList>
    </citation>
    <scope>NUCLEOTIDE SEQUENCE [LARGE SCALE GENOMIC DNA]</scope>
    <source>
        <strain evidence="3 4">RD4P76</strain>
    </source>
</reference>
<dbReference type="Gene3D" id="1.10.10.2520">
    <property type="entry name" value="Cell wall hydrolase SleB, domain 1"/>
    <property type="match status" value="1"/>
</dbReference>
<dbReference type="PROSITE" id="PS51782">
    <property type="entry name" value="LYSM"/>
    <property type="match status" value="1"/>
</dbReference>
<dbReference type="GO" id="GO:0016787">
    <property type="term" value="F:hydrolase activity"/>
    <property type="evidence" value="ECO:0007669"/>
    <property type="project" value="UniProtKB-KW"/>
</dbReference>
<keyword evidence="4" id="KW-1185">Reference proteome</keyword>
<accession>A0ABS2DDY2</accession>
<dbReference type="InterPro" id="IPR042047">
    <property type="entry name" value="SleB_dom1"/>
</dbReference>
<dbReference type="Proteomes" id="UP001518925">
    <property type="component" value="Unassembled WGS sequence"/>
</dbReference>
<comment type="caution">
    <text evidence="3">The sequence shown here is derived from an EMBL/GenBank/DDBJ whole genome shotgun (WGS) entry which is preliminary data.</text>
</comment>
<dbReference type="InterPro" id="IPR011105">
    <property type="entry name" value="Cell_wall_hydrolase_SleB"/>
</dbReference>
<dbReference type="RefSeq" id="WP_204202064.1">
    <property type="nucleotide sequence ID" value="NZ_JAFELM010000015.1"/>
</dbReference>
<dbReference type="Pfam" id="PF01476">
    <property type="entry name" value="LysM"/>
    <property type="match status" value="1"/>
</dbReference>
<dbReference type="SUPFAM" id="SSF54106">
    <property type="entry name" value="LysM domain"/>
    <property type="match status" value="1"/>
</dbReference>
<evidence type="ECO:0000313" key="3">
    <source>
        <dbReference type="EMBL" id="MBM6616674.1"/>
    </source>
</evidence>
<feature type="chain" id="PRO_5047289789" evidence="1">
    <location>
        <begin position="23"/>
        <end position="227"/>
    </location>
</feature>
<sequence>MKKIIFGLTFLIALFLAEPAFAYTVEKGDTMSKIAKEHGVTLDELAVLNPQVENLDLIHIGQVIHTEVKEAVEDLSNASEHRLEINSPTPVTTTTEPKVEKSEPTNLTLSNKDIDLLARLVRAEAQTEPFEGKVAVAAVVLNRVDSPKFPNTIRGVIYQKRQFQPVSNGQINRAADEESIRAVYAALTDMRHIAQGSLFFYNPKIATSRWLDKRQTVVAIGQHVFKN</sequence>
<dbReference type="Gene3D" id="6.20.240.60">
    <property type="match status" value="1"/>
</dbReference>
<dbReference type="SMART" id="SM00257">
    <property type="entry name" value="LysM"/>
    <property type="match status" value="1"/>
</dbReference>
<dbReference type="Pfam" id="PF07486">
    <property type="entry name" value="Hydrolase_2"/>
    <property type="match status" value="1"/>
</dbReference>
<evidence type="ECO:0000256" key="1">
    <source>
        <dbReference type="SAM" id="SignalP"/>
    </source>
</evidence>
<proteinExistence type="predicted"/>
<gene>
    <name evidence="3" type="ORF">JR050_03135</name>
</gene>
<dbReference type="Gene3D" id="3.10.350.10">
    <property type="entry name" value="LysM domain"/>
    <property type="match status" value="1"/>
</dbReference>
<organism evidence="3 4">
    <name type="scientific">Bacillus suaedaesalsae</name>
    <dbReference type="NCBI Taxonomy" id="2810349"/>
    <lineage>
        <taxon>Bacteria</taxon>
        <taxon>Bacillati</taxon>
        <taxon>Bacillota</taxon>
        <taxon>Bacilli</taxon>
        <taxon>Bacillales</taxon>
        <taxon>Bacillaceae</taxon>
        <taxon>Bacillus</taxon>
    </lineage>
</organism>
<name>A0ABS2DDY2_9BACI</name>
<evidence type="ECO:0000313" key="4">
    <source>
        <dbReference type="Proteomes" id="UP001518925"/>
    </source>
</evidence>
<protein>
    <submittedName>
        <fullName evidence="3">Cell wall hydrolase</fullName>
    </submittedName>
</protein>
<dbReference type="InterPro" id="IPR018392">
    <property type="entry name" value="LysM"/>
</dbReference>
<dbReference type="InterPro" id="IPR036779">
    <property type="entry name" value="LysM_dom_sf"/>
</dbReference>
<dbReference type="EMBL" id="JAFELM010000015">
    <property type="protein sequence ID" value="MBM6616674.1"/>
    <property type="molecule type" value="Genomic_DNA"/>
</dbReference>